<organism evidence="1 2">
    <name type="scientific">Colletotrichum truncatum</name>
    <name type="common">Anthracnose fungus</name>
    <name type="synonym">Colletotrichum capsici</name>
    <dbReference type="NCBI Taxonomy" id="5467"/>
    <lineage>
        <taxon>Eukaryota</taxon>
        <taxon>Fungi</taxon>
        <taxon>Dikarya</taxon>
        <taxon>Ascomycota</taxon>
        <taxon>Pezizomycotina</taxon>
        <taxon>Sordariomycetes</taxon>
        <taxon>Hypocreomycetidae</taxon>
        <taxon>Glomerellales</taxon>
        <taxon>Glomerellaceae</taxon>
        <taxon>Colletotrichum</taxon>
        <taxon>Colletotrichum truncatum species complex</taxon>
    </lineage>
</organism>
<keyword evidence="2" id="KW-1185">Reference proteome</keyword>
<evidence type="ECO:0000313" key="2">
    <source>
        <dbReference type="Proteomes" id="UP000805649"/>
    </source>
</evidence>
<dbReference type="EMBL" id="VUJX02000009">
    <property type="protein sequence ID" value="KAL0931914.1"/>
    <property type="molecule type" value="Genomic_DNA"/>
</dbReference>
<protein>
    <submittedName>
        <fullName evidence="1">Uncharacterized protein</fullName>
    </submittedName>
</protein>
<gene>
    <name evidence="1" type="ORF">CTRU02_212868</name>
</gene>
<accession>A0ACC3YJ57</accession>
<dbReference type="Proteomes" id="UP000805649">
    <property type="component" value="Unassembled WGS sequence"/>
</dbReference>
<evidence type="ECO:0000313" key="1">
    <source>
        <dbReference type="EMBL" id="KAL0931914.1"/>
    </source>
</evidence>
<sequence>MESLLTLLSADEETFRELGISAPEDVLARYDAVAPELGLEGVTVPRGVRAGRELERAKQWHEYFWIILSELKETCLEEVRESITIPEELLVLAEHVDAVDGAGLPKYRGMHQIAFWWGLNDRLWGNRDYDRKTAARVKSPWELKSIAGLGHGWEVAGGWSAGEGAEGMFCVVYCRRRRHDGQEEGWAWRYTFVSHHNFSSWVFDTIPQLLLWYREFNEERLPVEEELNADDILAGLF</sequence>
<comment type="caution">
    <text evidence="1">The sequence shown here is derived from an EMBL/GenBank/DDBJ whole genome shotgun (WGS) entry which is preliminary data.</text>
</comment>
<proteinExistence type="predicted"/>
<name>A0ACC3YJ57_COLTU</name>
<reference evidence="1 2" key="1">
    <citation type="journal article" date="2020" name="Phytopathology">
        <title>Genome Sequence Resources of Colletotrichum truncatum, C. plurivorum, C. musicola, and C. sojae: Four Species Pathogenic to Soybean (Glycine max).</title>
        <authorList>
            <person name="Rogerio F."/>
            <person name="Boufleur T.R."/>
            <person name="Ciampi-Guillardi M."/>
            <person name="Sukno S.A."/>
            <person name="Thon M.R."/>
            <person name="Massola Junior N.S."/>
            <person name="Baroncelli R."/>
        </authorList>
    </citation>
    <scope>NUCLEOTIDE SEQUENCE [LARGE SCALE GENOMIC DNA]</scope>
    <source>
        <strain evidence="1 2">CMES1059</strain>
    </source>
</reference>